<dbReference type="PROSITE" id="PS51257">
    <property type="entry name" value="PROKAR_LIPOPROTEIN"/>
    <property type="match status" value="1"/>
</dbReference>
<feature type="signal peptide" evidence="1">
    <location>
        <begin position="1"/>
        <end position="21"/>
    </location>
</feature>
<sequence>MRNYSRLLCLMLGLFLAGCNGSDKDSSADSGKESGATDTGQAALSGVYRAVAQDTAGNLVEVQLIAESGRLPLLTLWDDREHQSSFLAEKPTGEQGQTGYYFAELQYQCQAQQNAFVCDTPEGTTRLAADSSSAQHAGFVAGQYQAVWDGQLYTLSLDEQGNASIASLHCESGARFSASASLETVRVMTVAGNNGCQLPLSRAYADTVVDNDVLYSINLQTEHPGFPQVWVKIAG</sequence>
<keyword evidence="3" id="KW-1185">Reference proteome</keyword>
<evidence type="ECO:0000313" key="2">
    <source>
        <dbReference type="EMBL" id="MBD8512854.1"/>
    </source>
</evidence>
<evidence type="ECO:0000256" key="1">
    <source>
        <dbReference type="SAM" id="SignalP"/>
    </source>
</evidence>
<feature type="chain" id="PRO_5047210042" description="Lipoprotein" evidence="1">
    <location>
        <begin position="22"/>
        <end position="235"/>
    </location>
</feature>
<dbReference type="EMBL" id="JACYTP010000004">
    <property type="protein sequence ID" value="MBD8512854.1"/>
    <property type="molecule type" value="Genomic_DNA"/>
</dbReference>
<evidence type="ECO:0008006" key="4">
    <source>
        <dbReference type="Google" id="ProtNLM"/>
    </source>
</evidence>
<protein>
    <recommendedName>
        <fullName evidence="4">Lipoprotein</fullName>
    </recommendedName>
</protein>
<dbReference type="RefSeq" id="WP_192015613.1">
    <property type="nucleotide sequence ID" value="NZ_JACYTP010000004.1"/>
</dbReference>
<reference evidence="2 3" key="1">
    <citation type="submission" date="2020-09" db="EMBL/GenBank/DDBJ databases">
        <title>Photobacterium sp. CAU 1568 isolated from sand of Sido Beach.</title>
        <authorList>
            <person name="Kim W."/>
        </authorList>
    </citation>
    <scope>NUCLEOTIDE SEQUENCE [LARGE SCALE GENOMIC DNA]</scope>
    <source>
        <strain evidence="2 3">CAU 1568</strain>
    </source>
</reference>
<name>A0ABR9BKY4_9GAMM</name>
<gene>
    <name evidence="2" type="ORF">IFO68_09135</name>
</gene>
<dbReference type="Proteomes" id="UP000649768">
    <property type="component" value="Unassembled WGS sequence"/>
</dbReference>
<evidence type="ECO:0000313" key="3">
    <source>
        <dbReference type="Proteomes" id="UP000649768"/>
    </source>
</evidence>
<organism evidence="2 3">
    <name type="scientific">Photobacterium arenosum</name>
    <dbReference type="NCBI Taxonomy" id="2774143"/>
    <lineage>
        <taxon>Bacteria</taxon>
        <taxon>Pseudomonadati</taxon>
        <taxon>Pseudomonadota</taxon>
        <taxon>Gammaproteobacteria</taxon>
        <taxon>Vibrionales</taxon>
        <taxon>Vibrionaceae</taxon>
        <taxon>Photobacterium</taxon>
    </lineage>
</organism>
<accession>A0ABR9BKY4</accession>
<proteinExistence type="predicted"/>
<comment type="caution">
    <text evidence="2">The sequence shown here is derived from an EMBL/GenBank/DDBJ whole genome shotgun (WGS) entry which is preliminary data.</text>
</comment>
<keyword evidence="1" id="KW-0732">Signal</keyword>